<dbReference type="EMBL" id="LMVO01000003">
    <property type="protein sequence ID" value="PAV10004.1"/>
    <property type="molecule type" value="Genomic_DNA"/>
</dbReference>
<dbReference type="Proteomes" id="UP000243820">
    <property type="component" value="Unassembled WGS sequence"/>
</dbReference>
<gene>
    <name evidence="1" type="ORF">ASJ83_04610</name>
</gene>
<organism evidence="1 2">
    <name type="scientific">Methanocorpusculum parvum</name>
    <dbReference type="NCBI Taxonomy" id="2193"/>
    <lineage>
        <taxon>Archaea</taxon>
        <taxon>Methanobacteriati</taxon>
        <taxon>Methanobacteriota</taxon>
        <taxon>Stenosarchaea group</taxon>
        <taxon>Methanomicrobia</taxon>
        <taxon>Methanomicrobiales</taxon>
        <taxon>Methanocorpusculaceae</taxon>
        <taxon>Methanocorpusculum</taxon>
    </lineage>
</organism>
<reference evidence="1 2" key="1">
    <citation type="journal article" date="2017" name="BMC Genomics">
        <title>Genomic analysis of methanogenic archaea reveals a shift towards energy conservation.</title>
        <authorList>
            <person name="Gilmore S.P."/>
            <person name="Henske J.K."/>
            <person name="Sexton J.A."/>
            <person name="Solomon K.V."/>
            <person name="Seppala S."/>
            <person name="Yoo J.I."/>
            <person name="Huyett L.M."/>
            <person name="Pressman A."/>
            <person name="Cogan J.Z."/>
            <person name="Kivenson V."/>
            <person name="Peng X."/>
            <person name="Tan Y."/>
            <person name="Valentine D.L."/>
            <person name="O'Malley M.A."/>
        </authorList>
    </citation>
    <scope>NUCLEOTIDE SEQUENCE [LARGE SCALE GENOMIC DNA]</scope>
    <source>
        <strain evidence="1 2">XII</strain>
    </source>
</reference>
<sequence length="72" mass="8138">MAGHLLDILIRSARNIIRTLISGYFHLPSAEKIPIQKAADSAHRPGIIRALKYPPLHTSVLIGPHIFWNQQY</sequence>
<evidence type="ECO:0000313" key="2">
    <source>
        <dbReference type="Proteomes" id="UP000243820"/>
    </source>
</evidence>
<accession>A0AAX0Q9J7</accession>
<dbReference type="AlphaFoldDB" id="A0AAX0Q9J7"/>
<name>A0AAX0Q9J7_9EURY</name>
<proteinExistence type="predicted"/>
<comment type="caution">
    <text evidence="1">The sequence shown here is derived from an EMBL/GenBank/DDBJ whole genome shotgun (WGS) entry which is preliminary data.</text>
</comment>
<keyword evidence="2" id="KW-1185">Reference proteome</keyword>
<protein>
    <submittedName>
        <fullName evidence="1">Uncharacterized protein</fullName>
    </submittedName>
</protein>
<evidence type="ECO:0000313" key="1">
    <source>
        <dbReference type="EMBL" id="PAV10004.1"/>
    </source>
</evidence>